<dbReference type="PROSITE" id="PS00624">
    <property type="entry name" value="GMC_OXRED_2"/>
    <property type="match status" value="1"/>
</dbReference>
<dbReference type="PIRSF" id="PIRSF000137">
    <property type="entry name" value="Alcohol_oxidase"/>
    <property type="match status" value="1"/>
</dbReference>
<dbReference type="Pfam" id="PF00732">
    <property type="entry name" value="GMC_oxred_N"/>
    <property type="match status" value="1"/>
</dbReference>
<name>A0A2B7YQ88_POLH7</name>
<feature type="active site" description="Proton donor" evidence="2">
    <location>
        <position position="564"/>
    </location>
</feature>
<feature type="active site" description="Proton acceptor" evidence="2">
    <location>
        <position position="607"/>
    </location>
</feature>
<feature type="binding site" evidence="3">
    <location>
        <position position="118"/>
    </location>
    <ligand>
        <name>FAD</name>
        <dbReference type="ChEBI" id="CHEBI:57692"/>
    </ligand>
</feature>
<dbReference type="PANTHER" id="PTHR11552:SF115">
    <property type="entry name" value="DEHYDROGENASE XPTC-RELATED"/>
    <property type="match status" value="1"/>
</dbReference>
<dbReference type="GO" id="GO:0044550">
    <property type="term" value="P:secondary metabolite biosynthetic process"/>
    <property type="evidence" value="ECO:0007669"/>
    <property type="project" value="TreeGrafter"/>
</dbReference>
<sequence length="627" mass="68749">MRLTGKLLFSASILASTAICSPSSVRERAVIIDDVELLNKNYDYLIIGGGASGLTVADRLTEDKRTTVLVIEYGYLDDQEPGILVPGISPPAKYFRNYESVPQPGLNNRTSPVNSGAVVGGGSTINGMFFDRPGALDFNSWEEIERDVHSCVGRDCSAVSYFRRSFCARIGWPGAFKLPSLPISYHEYFAAFVPTETLHWLVAPTKAQIENFYRGWNSIGITTDRDPNDGTAVGAFYGPSTLDFKNQSRSYARLAHYDRVIERRPNYHLITGQRATKISFDKKKRATGVTFISRDEEISHSIRAKKEVILAAGAVHSPQILQLSGVGPKKLLSSLDIDVVVDLPGVGFNFQDQPAMFMSFKFNDYSLASPEWLDTNATWAAEQLDIYYKNRTGPYTITRYSGNVLCYLPFQNISSNYETIINSAAAVDVATLLPPGIDRTIIAGYQAQRDILLDLYASPHIAIQETAFSGSDTLPIALLKPLSRGSILINSTDPLAPPVFDYGTFAYEADLDIAVEALKINRAFMASAPMQELGAVETFPGADFATDEEIKNAIRDFATGTWSHPVGSLSMMKRQHGGVVDPLLRVYGVKGLRVVDASIMPMIPAAHTVATVYAVAEKAADLIKFAR</sequence>
<dbReference type="InterPro" id="IPR012132">
    <property type="entry name" value="GMC_OxRdtase"/>
</dbReference>
<comment type="cofactor">
    <cofactor evidence="3">
        <name>FAD</name>
        <dbReference type="ChEBI" id="CHEBI:57692"/>
    </cofactor>
</comment>
<dbReference type="SUPFAM" id="SSF51905">
    <property type="entry name" value="FAD/NAD(P)-binding domain"/>
    <property type="match status" value="1"/>
</dbReference>
<keyword evidence="3" id="KW-0274">FAD</keyword>
<dbReference type="Proteomes" id="UP000224634">
    <property type="component" value="Unassembled WGS sequence"/>
</dbReference>
<comment type="similarity">
    <text evidence="1">Belongs to the GMC oxidoreductase family.</text>
</comment>
<accession>A0A2B7YQ88</accession>
<feature type="signal peptide" evidence="4">
    <location>
        <begin position="1"/>
        <end position="18"/>
    </location>
</feature>
<evidence type="ECO:0000259" key="5">
    <source>
        <dbReference type="PROSITE" id="PS00624"/>
    </source>
</evidence>
<evidence type="ECO:0000256" key="1">
    <source>
        <dbReference type="ARBA" id="ARBA00010790"/>
    </source>
</evidence>
<organism evidence="6 7">
    <name type="scientific">Polytolypa hystricis (strain UAMH7299)</name>
    <dbReference type="NCBI Taxonomy" id="1447883"/>
    <lineage>
        <taxon>Eukaryota</taxon>
        <taxon>Fungi</taxon>
        <taxon>Dikarya</taxon>
        <taxon>Ascomycota</taxon>
        <taxon>Pezizomycotina</taxon>
        <taxon>Eurotiomycetes</taxon>
        <taxon>Eurotiomycetidae</taxon>
        <taxon>Onygenales</taxon>
        <taxon>Onygenales incertae sedis</taxon>
        <taxon>Polytolypa</taxon>
    </lineage>
</organism>
<comment type="caution">
    <text evidence="6">The sequence shown here is derived from an EMBL/GenBank/DDBJ whole genome shotgun (WGS) entry which is preliminary data.</text>
</comment>
<dbReference type="Gene3D" id="3.50.50.60">
    <property type="entry name" value="FAD/NAD(P)-binding domain"/>
    <property type="match status" value="1"/>
</dbReference>
<dbReference type="GO" id="GO:0016614">
    <property type="term" value="F:oxidoreductase activity, acting on CH-OH group of donors"/>
    <property type="evidence" value="ECO:0007669"/>
    <property type="project" value="InterPro"/>
</dbReference>
<reference evidence="6 7" key="1">
    <citation type="submission" date="2017-10" db="EMBL/GenBank/DDBJ databases">
        <title>Comparative genomics in systemic dimorphic fungi from Ajellomycetaceae.</title>
        <authorList>
            <person name="Munoz J.F."/>
            <person name="Mcewen J.G."/>
            <person name="Clay O.K."/>
            <person name="Cuomo C.A."/>
        </authorList>
    </citation>
    <scope>NUCLEOTIDE SEQUENCE [LARGE SCALE GENOMIC DNA]</scope>
    <source>
        <strain evidence="6 7">UAMH7299</strain>
    </source>
</reference>
<dbReference type="OrthoDB" id="269227at2759"/>
<keyword evidence="3" id="KW-0285">Flavoprotein</keyword>
<dbReference type="PANTHER" id="PTHR11552">
    <property type="entry name" value="GLUCOSE-METHANOL-CHOLINE GMC OXIDOREDUCTASE"/>
    <property type="match status" value="1"/>
</dbReference>
<dbReference type="Gene3D" id="3.30.560.10">
    <property type="entry name" value="Glucose Oxidase, domain 3"/>
    <property type="match status" value="1"/>
</dbReference>
<dbReference type="SUPFAM" id="SSF54373">
    <property type="entry name" value="FAD-linked reductases, C-terminal domain"/>
    <property type="match status" value="1"/>
</dbReference>
<dbReference type="InterPro" id="IPR036188">
    <property type="entry name" value="FAD/NAD-bd_sf"/>
</dbReference>
<dbReference type="InterPro" id="IPR007867">
    <property type="entry name" value="GMC_OxRtase_C"/>
</dbReference>
<dbReference type="InterPro" id="IPR000172">
    <property type="entry name" value="GMC_OxRdtase_N"/>
</dbReference>
<dbReference type="EMBL" id="PDNA01000029">
    <property type="protein sequence ID" value="PGH23048.1"/>
    <property type="molecule type" value="Genomic_DNA"/>
</dbReference>
<keyword evidence="4" id="KW-0732">Signal</keyword>
<proteinExistence type="inferred from homology"/>
<protein>
    <recommendedName>
        <fullName evidence="5">Glucose-methanol-choline oxidoreductase N-terminal domain-containing protein</fullName>
    </recommendedName>
</protein>
<evidence type="ECO:0000256" key="4">
    <source>
        <dbReference type="SAM" id="SignalP"/>
    </source>
</evidence>
<dbReference type="AlphaFoldDB" id="A0A2B7YQ88"/>
<evidence type="ECO:0000313" key="7">
    <source>
        <dbReference type="Proteomes" id="UP000224634"/>
    </source>
</evidence>
<feature type="chain" id="PRO_5012112119" description="Glucose-methanol-choline oxidoreductase N-terminal domain-containing protein" evidence="4">
    <location>
        <begin position="19"/>
        <end position="627"/>
    </location>
</feature>
<dbReference type="Pfam" id="PF05199">
    <property type="entry name" value="GMC_oxred_C"/>
    <property type="match status" value="1"/>
</dbReference>
<evidence type="ECO:0000313" key="6">
    <source>
        <dbReference type="EMBL" id="PGH23048.1"/>
    </source>
</evidence>
<evidence type="ECO:0000256" key="3">
    <source>
        <dbReference type="PIRSR" id="PIRSR000137-2"/>
    </source>
</evidence>
<dbReference type="STRING" id="1447883.A0A2B7YQ88"/>
<keyword evidence="7" id="KW-1185">Reference proteome</keyword>
<dbReference type="GO" id="GO:0050660">
    <property type="term" value="F:flavin adenine dinucleotide binding"/>
    <property type="evidence" value="ECO:0007669"/>
    <property type="project" value="InterPro"/>
</dbReference>
<evidence type="ECO:0000256" key="2">
    <source>
        <dbReference type="PIRSR" id="PIRSR000137-1"/>
    </source>
</evidence>
<gene>
    <name evidence="6" type="ORF">AJ80_02821</name>
</gene>
<feature type="domain" description="Glucose-methanol-choline oxidoreductase N-terminal" evidence="5">
    <location>
        <begin position="313"/>
        <end position="327"/>
    </location>
</feature>